<dbReference type="PANTHER" id="PTHR30050:SF4">
    <property type="entry name" value="ATP-BINDING PROTEIN RV3427C IN INSERTION SEQUENCE-RELATED"/>
    <property type="match status" value="1"/>
</dbReference>
<dbReference type="InterPro" id="IPR002611">
    <property type="entry name" value="IstB_ATP-bd"/>
</dbReference>
<keyword evidence="2" id="KW-0547">Nucleotide-binding</keyword>
<evidence type="ECO:0000259" key="4">
    <source>
        <dbReference type="SMART" id="SM00382"/>
    </source>
</evidence>
<gene>
    <name evidence="5" type="primary">istB</name>
    <name evidence="5" type="ORF">NE695_18250</name>
</gene>
<dbReference type="PANTHER" id="PTHR30050">
    <property type="entry name" value="CHROMOSOMAL REPLICATION INITIATOR PROTEIN DNAA"/>
    <property type="match status" value="1"/>
</dbReference>
<reference evidence="5 6" key="1">
    <citation type="submission" date="2022-06" db="EMBL/GenBank/DDBJ databases">
        <title>Isolation of gut microbiota from human fecal samples.</title>
        <authorList>
            <person name="Pamer E.G."/>
            <person name="Barat B."/>
            <person name="Waligurski E."/>
            <person name="Medina S."/>
            <person name="Paddock L."/>
            <person name="Mostad J."/>
        </authorList>
    </citation>
    <scope>NUCLEOTIDE SEQUENCE [LARGE SCALE GENOMIC DNA]</scope>
    <source>
        <strain evidence="5 6">DFI.9.73</strain>
    </source>
</reference>
<evidence type="ECO:0000256" key="2">
    <source>
        <dbReference type="ARBA" id="ARBA00022741"/>
    </source>
</evidence>
<dbReference type="InterPro" id="IPR047661">
    <property type="entry name" value="IstB"/>
</dbReference>
<dbReference type="SMART" id="SM00382">
    <property type="entry name" value="AAA"/>
    <property type="match status" value="1"/>
</dbReference>
<evidence type="ECO:0000256" key="1">
    <source>
        <dbReference type="ARBA" id="ARBA00008059"/>
    </source>
</evidence>
<dbReference type="SUPFAM" id="SSF52540">
    <property type="entry name" value="P-loop containing nucleoside triphosphate hydrolases"/>
    <property type="match status" value="1"/>
</dbReference>
<dbReference type="EMBL" id="JANFZH010000092">
    <property type="protein sequence ID" value="MCQ4841844.1"/>
    <property type="molecule type" value="Genomic_DNA"/>
</dbReference>
<comment type="similarity">
    <text evidence="1">Belongs to the IS21/IS1162 putative ATP-binding protein family.</text>
</comment>
<dbReference type="InterPro" id="IPR003593">
    <property type="entry name" value="AAA+_ATPase"/>
</dbReference>
<evidence type="ECO:0000256" key="3">
    <source>
        <dbReference type="ARBA" id="ARBA00022840"/>
    </source>
</evidence>
<dbReference type="CDD" id="cd00009">
    <property type="entry name" value="AAA"/>
    <property type="match status" value="1"/>
</dbReference>
<accession>A0ABT1S4H6</accession>
<sequence length="249" mass="28379">MSEQIELYMRQLRLGGLAKTWQTVEYQNNEQYVTDLLLLELHEREVNRINRMVKKAGFRVLKTLDDFVWNPNIELPVGLTQEDMTELTFLDPKENLIFMGAVGTGKTHLATAIALKACQEGREVRFFTAASLANLLLEKNNKGALNGFLGSLKKTELIVIDEVGFVPLHKDAAELLFQVISDCYERKSLIITSNLEFSQWNTVFGDNRLTAALIDRLIHHSHIVIFSGESYRLTQSMRRQKTTRGVHGL</sequence>
<organism evidence="5 6">
    <name type="scientific">Neglectibacter timonensis</name>
    <dbReference type="NCBI Taxonomy" id="1776382"/>
    <lineage>
        <taxon>Bacteria</taxon>
        <taxon>Bacillati</taxon>
        <taxon>Bacillota</taxon>
        <taxon>Clostridia</taxon>
        <taxon>Eubacteriales</taxon>
        <taxon>Oscillospiraceae</taxon>
        <taxon>Neglectibacter</taxon>
    </lineage>
</organism>
<dbReference type="Proteomes" id="UP001524473">
    <property type="component" value="Unassembled WGS sequence"/>
</dbReference>
<protein>
    <submittedName>
        <fullName evidence="5">IS21-like element helper ATPase IstB</fullName>
    </submittedName>
</protein>
<proteinExistence type="inferred from homology"/>
<dbReference type="InterPro" id="IPR027417">
    <property type="entry name" value="P-loop_NTPase"/>
</dbReference>
<evidence type="ECO:0000313" key="5">
    <source>
        <dbReference type="EMBL" id="MCQ4841844.1"/>
    </source>
</evidence>
<keyword evidence="6" id="KW-1185">Reference proteome</keyword>
<keyword evidence="3" id="KW-0067">ATP-binding</keyword>
<evidence type="ECO:0000313" key="6">
    <source>
        <dbReference type="Proteomes" id="UP001524473"/>
    </source>
</evidence>
<feature type="domain" description="AAA+ ATPase" evidence="4">
    <location>
        <begin position="92"/>
        <end position="224"/>
    </location>
</feature>
<comment type="caution">
    <text evidence="5">The sequence shown here is derived from an EMBL/GenBank/DDBJ whole genome shotgun (WGS) entry which is preliminary data.</text>
</comment>
<dbReference type="Gene3D" id="3.40.50.300">
    <property type="entry name" value="P-loop containing nucleotide triphosphate hydrolases"/>
    <property type="match status" value="1"/>
</dbReference>
<dbReference type="RefSeq" id="WP_256192478.1">
    <property type="nucleotide sequence ID" value="NZ_JANFZG010000089.1"/>
</dbReference>
<dbReference type="PIRSF" id="PIRSF003073">
    <property type="entry name" value="DNAC_TnpB_IstB"/>
    <property type="match status" value="1"/>
</dbReference>
<dbReference type="InterPro" id="IPR028350">
    <property type="entry name" value="DNAC/IstB-like"/>
</dbReference>
<dbReference type="NCBIfam" id="NF038214">
    <property type="entry name" value="IS21_help_AAA"/>
    <property type="match status" value="1"/>
</dbReference>
<name>A0ABT1S4H6_9FIRM</name>
<dbReference type="Pfam" id="PF01695">
    <property type="entry name" value="IstB_IS21"/>
    <property type="match status" value="1"/>
</dbReference>